<keyword evidence="2" id="KW-1185">Reference proteome</keyword>
<evidence type="ECO:0000313" key="1">
    <source>
        <dbReference type="EMBL" id="KAA8893708.1"/>
    </source>
</evidence>
<gene>
    <name evidence="1" type="ORF">FN846DRAFT_895747</name>
</gene>
<evidence type="ECO:0000313" key="2">
    <source>
        <dbReference type="Proteomes" id="UP000326924"/>
    </source>
</evidence>
<accession>A0A5J5EG16</accession>
<name>A0A5J5EG16_9PEZI</name>
<comment type="caution">
    <text evidence="1">The sequence shown here is derived from an EMBL/GenBank/DDBJ whole genome shotgun (WGS) entry which is preliminary data.</text>
</comment>
<dbReference type="EMBL" id="VXIS01000411">
    <property type="protein sequence ID" value="KAA8893708.1"/>
    <property type="molecule type" value="Genomic_DNA"/>
</dbReference>
<proteinExistence type="predicted"/>
<organism evidence="1 2">
    <name type="scientific">Sphaerosporella brunnea</name>
    <dbReference type="NCBI Taxonomy" id="1250544"/>
    <lineage>
        <taxon>Eukaryota</taxon>
        <taxon>Fungi</taxon>
        <taxon>Dikarya</taxon>
        <taxon>Ascomycota</taxon>
        <taxon>Pezizomycotina</taxon>
        <taxon>Pezizomycetes</taxon>
        <taxon>Pezizales</taxon>
        <taxon>Pyronemataceae</taxon>
        <taxon>Sphaerosporella</taxon>
    </lineage>
</organism>
<reference evidence="1 2" key="1">
    <citation type="submission" date="2019-09" db="EMBL/GenBank/DDBJ databases">
        <title>Draft genome of the ectomycorrhizal ascomycete Sphaerosporella brunnea.</title>
        <authorList>
            <consortium name="DOE Joint Genome Institute"/>
            <person name="Benucci G.M."/>
            <person name="Marozzi G."/>
            <person name="Antonielli L."/>
            <person name="Sanchez S."/>
            <person name="Marco P."/>
            <person name="Wang X."/>
            <person name="Falini L.B."/>
            <person name="Barry K."/>
            <person name="Haridas S."/>
            <person name="Lipzen A."/>
            <person name="Labutti K."/>
            <person name="Grigoriev I.V."/>
            <person name="Murat C."/>
            <person name="Martin F."/>
            <person name="Albertini E."/>
            <person name="Donnini D."/>
            <person name="Bonito G."/>
        </authorList>
    </citation>
    <scope>NUCLEOTIDE SEQUENCE [LARGE SCALE GENOMIC DNA]</scope>
    <source>
        <strain evidence="1 2">Sb_GMNB300</strain>
    </source>
</reference>
<dbReference type="AlphaFoldDB" id="A0A5J5EG16"/>
<dbReference type="InParanoid" id="A0A5J5EG16"/>
<protein>
    <submittedName>
        <fullName evidence="1">Uncharacterized protein</fullName>
    </submittedName>
</protein>
<dbReference type="Proteomes" id="UP000326924">
    <property type="component" value="Unassembled WGS sequence"/>
</dbReference>
<sequence length="164" mass="16987">MDVAMKEVLWMDPPDIRTIATSIHSPGDEFNVHVPIATIAPVETATEAFVPPIATATDAFVAPVATVTDPFVTPVTSTSDFFATPDAFDMRDASAAANTTQTATTPVALSARAPMRVFEATAAPPSKPALSSRPGQTCAGNVAFASATSSSDLRSEPAASFLPY</sequence>